<reference evidence="2" key="1">
    <citation type="journal article" date="2019" name="bioRxiv">
        <title>Genomics, evolutionary history and diagnostics of the Alternaria alternata species group including apple and Asian pear pathotypes.</title>
        <authorList>
            <person name="Armitage A.D."/>
            <person name="Cockerton H.M."/>
            <person name="Sreenivasaprasad S."/>
            <person name="Woodhall J.W."/>
            <person name="Lane C.R."/>
            <person name="Harrison R.J."/>
            <person name="Clarkson J.P."/>
        </authorList>
    </citation>
    <scope>NUCLEOTIDE SEQUENCE [LARGE SCALE GENOMIC DNA]</scope>
    <source>
        <strain evidence="2">FERA 1082</strain>
    </source>
</reference>
<gene>
    <name evidence="1" type="ORF">AA0114_g11543</name>
</gene>
<comment type="caution">
    <text evidence="1">The sequence shown here is derived from an EMBL/GenBank/DDBJ whole genome shotgun (WGS) entry which is preliminary data.</text>
</comment>
<protein>
    <submittedName>
        <fullName evidence="1">Uncharacterized protein</fullName>
    </submittedName>
</protein>
<dbReference type="Proteomes" id="UP000292402">
    <property type="component" value="Unassembled WGS sequence"/>
</dbReference>
<organism evidence="1 2">
    <name type="scientific">Alternaria tenuissima</name>
    <dbReference type="NCBI Taxonomy" id="119927"/>
    <lineage>
        <taxon>Eukaryota</taxon>
        <taxon>Fungi</taxon>
        <taxon>Dikarya</taxon>
        <taxon>Ascomycota</taxon>
        <taxon>Pezizomycotina</taxon>
        <taxon>Dothideomycetes</taxon>
        <taxon>Pleosporomycetidae</taxon>
        <taxon>Pleosporales</taxon>
        <taxon>Pleosporineae</taxon>
        <taxon>Pleosporaceae</taxon>
        <taxon>Alternaria</taxon>
        <taxon>Alternaria sect. Alternaria</taxon>
        <taxon>Alternaria alternata complex</taxon>
    </lineage>
</organism>
<dbReference type="AlphaFoldDB" id="A0A4Q4M3Q6"/>
<dbReference type="EMBL" id="PDXA01000061">
    <property type="protein sequence ID" value="RYN37657.1"/>
    <property type="molecule type" value="Genomic_DNA"/>
</dbReference>
<evidence type="ECO:0000313" key="1">
    <source>
        <dbReference type="EMBL" id="RYN37657.1"/>
    </source>
</evidence>
<proteinExistence type="predicted"/>
<evidence type="ECO:0000313" key="2">
    <source>
        <dbReference type="Proteomes" id="UP000292402"/>
    </source>
</evidence>
<sequence>MGLPNDILQGWVLNNIKKFDRNLVGDPTNGTRRISGQLFSPPDTVMASSTTSSSATELPSVHPDLEVPLNLYSVQAFEFIGFTKETSEKLLKRWTSEDGLSFQDVLEAHIDYFCHDITEDPRITMQQLGISEARQERIMDPLFSDVRNTATLHYWILELVLENLWTLENLSERLNRDLLVLQNTSLEQSTSSYYNEAYHIDIDIDRKPRRLQCYLPL</sequence>
<name>A0A4Q4M3Q6_9PLEO</name>
<accession>A0A4Q4M3Q6</accession>